<dbReference type="eggNOG" id="ENOG5032S73">
    <property type="taxonomic scope" value="Bacteria"/>
</dbReference>
<reference evidence="1 2" key="1">
    <citation type="submission" date="2014-05" db="EMBL/GenBank/DDBJ databases">
        <title>Draft Genome Sequence of Kitasatospora cheerisanensis KCTC 2395.</title>
        <authorList>
            <person name="Nam D.H."/>
        </authorList>
    </citation>
    <scope>NUCLEOTIDE SEQUENCE [LARGE SCALE GENOMIC DNA]</scope>
    <source>
        <strain evidence="1 2">KCTC 2395</strain>
    </source>
</reference>
<dbReference type="PATRIC" id="fig|1348663.4.peg.1443"/>
<evidence type="ECO:0000313" key="1">
    <source>
        <dbReference type="EMBL" id="KDN86770.1"/>
    </source>
</evidence>
<keyword evidence="2" id="KW-1185">Reference proteome</keyword>
<dbReference type="OrthoDB" id="4205565at2"/>
<dbReference type="AlphaFoldDB" id="A0A066Z9E9"/>
<evidence type="ECO:0000313" key="2">
    <source>
        <dbReference type="Proteomes" id="UP000027178"/>
    </source>
</evidence>
<dbReference type="RefSeq" id="WP_051652832.1">
    <property type="nucleotide sequence ID" value="NZ_KK853997.1"/>
</dbReference>
<dbReference type="Proteomes" id="UP000027178">
    <property type="component" value="Unassembled WGS sequence"/>
</dbReference>
<sequence>MNAEQQSKERFAADAKDHVLTVLHDDGLYRHLRARSPKTSDYYWFELITAPGTLIFRGDGESFVFARLPDMFEFFRSPSGRVNPSYWAEKLTSDRDSVKAFDEDRFVRRVKEYTVGAIRDGWAPRGIGRAVTRFLSEVDTTSEVAARAELEEFEFGGKWVASCDCGAGKEFSADGCVAAALWAGTHRRKGHNPVAREEQAFRFEDSWEWDFREYDRAKAAQADELVVPLPVRELHTDAEQQLCASWIGEHGDPADWSQETRLTYANTLAHLRAGGAL</sequence>
<comment type="caution">
    <text evidence="1">The sequence shown here is derived from an EMBL/GenBank/DDBJ whole genome shotgun (WGS) entry which is preliminary data.</text>
</comment>
<name>A0A066Z9E9_9ACTN</name>
<gene>
    <name evidence="1" type="ORF">KCH_15040</name>
</gene>
<proteinExistence type="predicted"/>
<protein>
    <submittedName>
        <fullName evidence="1">Uncharacterized protein</fullName>
    </submittedName>
</protein>
<accession>A0A066Z9E9</accession>
<dbReference type="HOGENOM" id="CLU_087566_0_0_11"/>
<organism evidence="1 2">
    <name type="scientific">Kitasatospora cheerisanensis KCTC 2395</name>
    <dbReference type="NCBI Taxonomy" id="1348663"/>
    <lineage>
        <taxon>Bacteria</taxon>
        <taxon>Bacillati</taxon>
        <taxon>Actinomycetota</taxon>
        <taxon>Actinomycetes</taxon>
        <taxon>Kitasatosporales</taxon>
        <taxon>Streptomycetaceae</taxon>
        <taxon>Kitasatospora</taxon>
    </lineage>
</organism>
<dbReference type="EMBL" id="JNBY01000054">
    <property type="protein sequence ID" value="KDN86770.1"/>
    <property type="molecule type" value="Genomic_DNA"/>
</dbReference>